<dbReference type="InterPro" id="IPR036621">
    <property type="entry name" value="Anticodon-bd_dom_sf"/>
</dbReference>
<dbReference type="InterPro" id="IPR045864">
    <property type="entry name" value="aa-tRNA-synth_II/BPL/LPL"/>
</dbReference>
<keyword evidence="3 10" id="KW-0963">Cytoplasm</keyword>
<dbReference type="Gene3D" id="3.30.930.10">
    <property type="entry name" value="Bira Bifunctional Protein, Domain 2"/>
    <property type="match status" value="1"/>
</dbReference>
<dbReference type="SUPFAM" id="SSF52954">
    <property type="entry name" value="Class II aaRS ABD-related"/>
    <property type="match status" value="1"/>
</dbReference>
<comment type="function">
    <text evidence="10">Catalyzes the attachment of proline to tRNA(Pro) in a two-step reaction: proline is first activated by ATP to form Pro-AMP and then transferred to the acceptor end of tRNA(Pro).</text>
</comment>
<dbReference type="Pfam" id="PF03129">
    <property type="entry name" value="HGTP_anticodon"/>
    <property type="match status" value="1"/>
</dbReference>
<dbReference type="PROSITE" id="PS50862">
    <property type="entry name" value="AA_TRNA_LIGASE_II"/>
    <property type="match status" value="1"/>
</dbReference>
<dbReference type="FunFam" id="3.30.930.10:FF:000042">
    <property type="entry name" value="probable proline--tRNA ligase, mitochondrial"/>
    <property type="match status" value="1"/>
</dbReference>
<dbReference type="Proteomes" id="UP000736856">
    <property type="component" value="Unassembled WGS sequence"/>
</dbReference>
<dbReference type="NCBIfam" id="NF008979">
    <property type="entry name" value="PRK12325.1"/>
    <property type="match status" value="1"/>
</dbReference>
<dbReference type="PANTHER" id="PTHR42753:SF2">
    <property type="entry name" value="PROLINE--TRNA LIGASE"/>
    <property type="match status" value="1"/>
</dbReference>
<evidence type="ECO:0000259" key="11">
    <source>
        <dbReference type="PROSITE" id="PS50862"/>
    </source>
</evidence>
<dbReference type="Gene3D" id="3.40.50.800">
    <property type="entry name" value="Anticodon-binding domain"/>
    <property type="match status" value="1"/>
</dbReference>
<dbReference type="Pfam" id="PF00587">
    <property type="entry name" value="tRNA-synt_2b"/>
    <property type="match status" value="1"/>
</dbReference>
<dbReference type="GO" id="GO:0004827">
    <property type="term" value="F:proline-tRNA ligase activity"/>
    <property type="evidence" value="ECO:0007669"/>
    <property type="project" value="UniProtKB-UniRule"/>
</dbReference>
<evidence type="ECO:0000313" key="13">
    <source>
        <dbReference type="Proteomes" id="UP000736856"/>
    </source>
</evidence>
<dbReference type="PANTHER" id="PTHR42753">
    <property type="entry name" value="MITOCHONDRIAL RIBOSOME PROTEIN L39/PROLYL-TRNA LIGASE FAMILY MEMBER"/>
    <property type="match status" value="1"/>
</dbReference>
<dbReference type="HAMAP" id="MF_01570">
    <property type="entry name" value="Pro_tRNA_synth_type2"/>
    <property type="match status" value="1"/>
</dbReference>
<keyword evidence="4 10" id="KW-0436">Ligase</keyword>
<dbReference type="InterPro" id="IPR050062">
    <property type="entry name" value="Pro-tRNA_synthetase"/>
</dbReference>
<proteinExistence type="inferred from homology"/>
<evidence type="ECO:0000256" key="3">
    <source>
        <dbReference type="ARBA" id="ARBA00022490"/>
    </source>
</evidence>
<comment type="caution">
    <text evidence="12">The sequence shown here is derived from an EMBL/GenBank/DDBJ whole genome shotgun (WGS) entry which is preliminary data.</text>
</comment>
<evidence type="ECO:0000256" key="1">
    <source>
        <dbReference type="ARBA" id="ARBA00004496"/>
    </source>
</evidence>
<evidence type="ECO:0000256" key="10">
    <source>
        <dbReference type="HAMAP-Rule" id="MF_01570"/>
    </source>
</evidence>
<dbReference type="InterPro" id="IPR002316">
    <property type="entry name" value="Pro-tRNA-ligase_IIa"/>
</dbReference>
<dbReference type="InterPro" id="IPR004154">
    <property type="entry name" value="Anticodon-bd"/>
</dbReference>
<evidence type="ECO:0000256" key="4">
    <source>
        <dbReference type="ARBA" id="ARBA00022598"/>
    </source>
</evidence>
<dbReference type="InterPro" id="IPR006195">
    <property type="entry name" value="aa-tRNA-synth_II"/>
</dbReference>
<gene>
    <name evidence="10" type="primary">proS</name>
    <name evidence="12" type="ORF">EU981_03080</name>
</gene>
<keyword evidence="8 10" id="KW-0030">Aminoacyl-tRNA synthetase</keyword>
<dbReference type="SUPFAM" id="SSF55681">
    <property type="entry name" value="Class II aaRS and biotin synthetases"/>
    <property type="match status" value="1"/>
</dbReference>
<dbReference type="InterPro" id="IPR002314">
    <property type="entry name" value="aa-tRNA-synt_IIb"/>
</dbReference>
<dbReference type="InterPro" id="IPR023716">
    <property type="entry name" value="Prolyl-tRNA_ligase_IIa_type2"/>
</dbReference>
<comment type="subcellular location">
    <subcellularLocation>
        <location evidence="1 10">Cytoplasm</location>
    </subcellularLocation>
</comment>
<evidence type="ECO:0000256" key="5">
    <source>
        <dbReference type="ARBA" id="ARBA00022741"/>
    </source>
</evidence>
<dbReference type="EC" id="6.1.1.15" evidence="10"/>
<dbReference type="InterPro" id="IPR004500">
    <property type="entry name" value="Pro-tRNA-synth_IIa_bac-type"/>
</dbReference>
<dbReference type="GO" id="GO:0005524">
    <property type="term" value="F:ATP binding"/>
    <property type="evidence" value="ECO:0007669"/>
    <property type="project" value="UniProtKB-UniRule"/>
</dbReference>
<evidence type="ECO:0000256" key="7">
    <source>
        <dbReference type="ARBA" id="ARBA00022917"/>
    </source>
</evidence>
<name>A0A937AJY5_9HYPH</name>
<organism evidence="12 13">
    <name type="scientific">Candidatus Liberibacter ctenarytainae</name>
    <dbReference type="NCBI Taxonomy" id="2020335"/>
    <lineage>
        <taxon>Bacteria</taxon>
        <taxon>Pseudomonadati</taxon>
        <taxon>Pseudomonadota</taxon>
        <taxon>Alphaproteobacteria</taxon>
        <taxon>Hyphomicrobiales</taxon>
        <taxon>Rhizobiaceae</taxon>
        <taxon>Liberibacter</taxon>
    </lineage>
</organism>
<reference evidence="12" key="1">
    <citation type="submission" date="2019-02" db="EMBL/GenBank/DDBJ databases">
        <title>A novel Candidatus Liberibacter species associated with the New Zealand native fuchsia psyllid, Ctenarytaina fuchsiae.</title>
        <authorList>
            <person name="Thompson S.M."/>
            <person name="Jorgensen N."/>
            <person name="David C."/>
            <person name="Bulman S.R."/>
            <person name="Smith G.R."/>
        </authorList>
    </citation>
    <scope>NUCLEOTIDE SEQUENCE</scope>
    <source>
        <strain evidence="12">Oxford</strain>
    </source>
</reference>
<sequence>MRRSRYFLPIMQEDPKNAEIISHRLMLRSGMIYQNTKGIYSWLPLGKRVLDKVNAIIQEEQNRIGAIEMLMPTLQSADLWRESGRYDSYGKEMLRIVDRHDKPLLYGPTNEEMITDIFRSYIKSYRDLPLNLYHLQWKFRDEMRPRFGTMRAREFLMKDAYSFDFNREDSEHSYNKMFVSYLRIFHRLGLKSIAMRAESGPIGGDLSHEFIVLADIGETQVFCCKDLIDFPIPPENTDFNDVMAIKDIVEKRSALYAATSDVHDEAVFNSIPDDKKCVARGIEVGHIFHFGEKYSKAMSAKVLGPDGEEHCVQMGSYGIGPTRVVPAIIEYSHDSKGIIWNDSVTPFHVSLINVKVHNQECRSACEVMYEKLSRAGCDVFLDDVDEQAGSKFAIADLLGFPLQVIIGSEFISSSQVEIKHRETGKRESMSLESAVHYISDRFGG</sequence>
<evidence type="ECO:0000256" key="8">
    <source>
        <dbReference type="ARBA" id="ARBA00023146"/>
    </source>
</evidence>
<keyword evidence="7 10" id="KW-0648">Protein biosynthesis</keyword>
<comment type="catalytic activity">
    <reaction evidence="9 10">
        <text>tRNA(Pro) + L-proline + ATP = L-prolyl-tRNA(Pro) + AMP + diphosphate</text>
        <dbReference type="Rhea" id="RHEA:14305"/>
        <dbReference type="Rhea" id="RHEA-COMP:9700"/>
        <dbReference type="Rhea" id="RHEA-COMP:9702"/>
        <dbReference type="ChEBI" id="CHEBI:30616"/>
        <dbReference type="ChEBI" id="CHEBI:33019"/>
        <dbReference type="ChEBI" id="CHEBI:60039"/>
        <dbReference type="ChEBI" id="CHEBI:78442"/>
        <dbReference type="ChEBI" id="CHEBI:78532"/>
        <dbReference type="ChEBI" id="CHEBI:456215"/>
        <dbReference type="EC" id="6.1.1.15"/>
    </reaction>
</comment>
<dbReference type="InterPro" id="IPR033730">
    <property type="entry name" value="ProRS_core_prok"/>
</dbReference>
<evidence type="ECO:0000256" key="6">
    <source>
        <dbReference type="ARBA" id="ARBA00022840"/>
    </source>
</evidence>
<evidence type="ECO:0000256" key="2">
    <source>
        <dbReference type="ARBA" id="ARBA00011738"/>
    </source>
</evidence>
<evidence type="ECO:0000313" key="12">
    <source>
        <dbReference type="EMBL" id="MBL0849052.1"/>
    </source>
</evidence>
<dbReference type="CDD" id="cd00779">
    <property type="entry name" value="ProRS_core_prok"/>
    <property type="match status" value="1"/>
</dbReference>
<dbReference type="NCBIfam" id="TIGR00409">
    <property type="entry name" value="proS_fam_II"/>
    <property type="match status" value="1"/>
</dbReference>
<accession>A0A937AJY5</accession>
<feature type="domain" description="Aminoacyl-transfer RNA synthetases class-II family profile" evidence="11">
    <location>
        <begin position="63"/>
        <end position="346"/>
    </location>
</feature>
<comment type="similarity">
    <text evidence="10">Belongs to the class-II aminoacyl-tRNA synthetase family. ProS type 2 subfamily.</text>
</comment>
<keyword evidence="6 10" id="KW-0067">ATP-binding</keyword>
<dbReference type="AlphaFoldDB" id="A0A937AJY5"/>
<dbReference type="GO" id="GO:0005829">
    <property type="term" value="C:cytosol"/>
    <property type="evidence" value="ECO:0007669"/>
    <property type="project" value="TreeGrafter"/>
</dbReference>
<dbReference type="EMBL" id="SEOL01000005">
    <property type="protein sequence ID" value="MBL0849052.1"/>
    <property type="molecule type" value="Genomic_DNA"/>
</dbReference>
<evidence type="ECO:0000256" key="9">
    <source>
        <dbReference type="ARBA" id="ARBA00047671"/>
    </source>
</evidence>
<dbReference type="InterPro" id="IPR044140">
    <property type="entry name" value="ProRS_anticodon_short"/>
</dbReference>
<dbReference type="GO" id="GO:0006433">
    <property type="term" value="P:prolyl-tRNA aminoacylation"/>
    <property type="evidence" value="ECO:0007669"/>
    <property type="project" value="UniProtKB-UniRule"/>
</dbReference>
<comment type="subunit">
    <text evidence="2 10">Homodimer.</text>
</comment>
<dbReference type="PRINTS" id="PR01046">
    <property type="entry name" value="TRNASYNTHPRO"/>
</dbReference>
<protein>
    <recommendedName>
        <fullName evidence="10">Proline--tRNA ligase</fullName>
        <ecNumber evidence="10">6.1.1.15</ecNumber>
    </recommendedName>
    <alternativeName>
        <fullName evidence="10">Prolyl-tRNA synthetase</fullName>
        <shortName evidence="10">ProRS</shortName>
    </alternativeName>
</protein>
<dbReference type="CDD" id="cd00861">
    <property type="entry name" value="ProRS_anticodon_short"/>
    <property type="match status" value="1"/>
</dbReference>
<keyword evidence="5 10" id="KW-0547">Nucleotide-binding</keyword>